<evidence type="ECO:0000313" key="2">
    <source>
        <dbReference type="EMBL" id="SMX47935.1"/>
    </source>
</evidence>
<gene>
    <name evidence="2" type="primary">ybaN</name>
    <name evidence="2" type="ORF">PEV8663_03683</name>
</gene>
<keyword evidence="3" id="KW-1185">Reference proteome</keyword>
<dbReference type="Pfam" id="PF04304">
    <property type="entry name" value="DUF454"/>
    <property type="match status" value="1"/>
</dbReference>
<proteinExistence type="predicted"/>
<keyword evidence="1" id="KW-0812">Transmembrane</keyword>
<organism evidence="2 3">
    <name type="scientific">Pelagimonas varians</name>
    <dbReference type="NCBI Taxonomy" id="696760"/>
    <lineage>
        <taxon>Bacteria</taxon>
        <taxon>Pseudomonadati</taxon>
        <taxon>Pseudomonadota</taxon>
        <taxon>Alphaproteobacteria</taxon>
        <taxon>Rhodobacterales</taxon>
        <taxon>Roseobacteraceae</taxon>
        <taxon>Pelagimonas</taxon>
    </lineage>
</organism>
<evidence type="ECO:0000256" key="1">
    <source>
        <dbReference type="SAM" id="Phobius"/>
    </source>
</evidence>
<dbReference type="PANTHER" id="PTHR35813:SF1">
    <property type="entry name" value="INNER MEMBRANE PROTEIN YBAN"/>
    <property type="match status" value="1"/>
</dbReference>
<accession>A0A238KYN8</accession>
<reference evidence="2 3" key="1">
    <citation type="submission" date="2017-05" db="EMBL/GenBank/DDBJ databases">
        <authorList>
            <person name="Song R."/>
            <person name="Chenine A.L."/>
            <person name="Ruprecht R.M."/>
        </authorList>
    </citation>
    <scope>NUCLEOTIDE SEQUENCE [LARGE SCALE GENOMIC DNA]</scope>
    <source>
        <strain evidence="2 3">CECT 8663</strain>
    </source>
</reference>
<dbReference type="Proteomes" id="UP000220836">
    <property type="component" value="Unassembled WGS sequence"/>
</dbReference>
<dbReference type="RefSeq" id="WP_245910942.1">
    <property type="nucleotide sequence ID" value="NZ_FXYH01000016.1"/>
</dbReference>
<feature type="transmembrane region" description="Helical" evidence="1">
    <location>
        <begin position="90"/>
        <end position="121"/>
    </location>
</feature>
<dbReference type="GO" id="GO:0005886">
    <property type="term" value="C:plasma membrane"/>
    <property type="evidence" value="ECO:0007669"/>
    <property type="project" value="TreeGrafter"/>
</dbReference>
<dbReference type="InterPro" id="IPR007401">
    <property type="entry name" value="DUF454"/>
</dbReference>
<keyword evidence="1" id="KW-1133">Transmembrane helix</keyword>
<dbReference type="PANTHER" id="PTHR35813">
    <property type="entry name" value="INNER MEMBRANE PROTEIN YBAN"/>
    <property type="match status" value="1"/>
</dbReference>
<sequence>MTSKTHHYITRPIWVVLGSVSLVLGVIGILLPVLPTTPFILLAAYCFGKGSPRLRHWLENHPRFGKPILTWEEHGAIAPRHKRMAAVMMAATFGLSLVLGLPAHVLIIQAVCLGGAALFVLTRPPGPQ</sequence>
<name>A0A238KYN8_9RHOB</name>
<feature type="transmembrane region" description="Helical" evidence="1">
    <location>
        <begin position="20"/>
        <end position="47"/>
    </location>
</feature>
<keyword evidence="1" id="KW-0472">Membrane</keyword>
<dbReference type="PIRSF" id="PIRSF016789">
    <property type="entry name" value="DUF454"/>
    <property type="match status" value="1"/>
</dbReference>
<dbReference type="AlphaFoldDB" id="A0A238KYN8"/>
<evidence type="ECO:0000313" key="3">
    <source>
        <dbReference type="Proteomes" id="UP000220836"/>
    </source>
</evidence>
<protein>
    <submittedName>
        <fullName evidence="2">Inner membrane protein YbaN</fullName>
    </submittedName>
</protein>
<dbReference type="EMBL" id="FXYH01000016">
    <property type="protein sequence ID" value="SMX47935.1"/>
    <property type="molecule type" value="Genomic_DNA"/>
</dbReference>